<dbReference type="PIRSF" id="PIRSF006305">
    <property type="entry name" value="Maf"/>
    <property type="match status" value="1"/>
</dbReference>
<dbReference type="GO" id="GO:0005737">
    <property type="term" value="C:cytoplasm"/>
    <property type="evidence" value="ECO:0007669"/>
    <property type="project" value="UniProtKB-SubCell"/>
</dbReference>
<reference evidence="5 6" key="1">
    <citation type="submission" date="2019-07" db="EMBL/GenBank/DDBJ databases">
        <title>Genome sequencing of lignin-degrading bacterial isolates.</title>
        <authorList>
            <person name="Gladden J."/>
        </authorList>
    </citation>
    <scope>NUCLEOTIDE SEQUENCE [LARGE SCALE GENOMIC DNA]</scope>
    <source>
        <strain evidence="5 6">J11</strain>
    </source>
</reference>
<accession>A0A562BJZ5</accession>
<dbReference type="InterPro" id="IPR003697">
    <property type="entry name" value="Maf-like"/>
</dbReference>
<evidence type="ECO:0000313" key="5">
    <source>
        <dbReference type="EMBL" id="TWG85476.1"/>
    </source>
</evidence>
<dbReference type="CDD" id="cd00555">
    <property type="entry name" value="Maf"/>
    <property type="match status" value="1"/>
</dbReference>
<dbReference type="GO" id="GO:0009117">
    <property type="term" value="P:nucleotide metabolic process"/>
    <property type="evidence" value="ECO:0007669"/>
    <property type="project" value="UniProtKB-KW"/>
</dbReference>
<dbReference type="NCBIfam" id="TIGR00172">
    <property type="entry name" value="maf"/>
    <property type="match status" value="1"/>
</dbReference>
<comment type="subcellular location">
    <subcellularLocation>
        <location evidence="4">Cytoplasm</location>
    </subcellularLocation>
</comment>
<comment type="similarity">
    <text evidence="4">Belongs to the Maf family. YceF subfamily.</text>
</comment>
<feature type="site" description="Important for substrate specificity" evidence="4">
    <location>
        <position position="159"/>
    </location>
</feature>
<dbReference type="AlphaFoldDB" id="A0A562BJZ5"/>
<evidence type="ECO:0000256" key="2">
    <source>
        <dbReference type="ARBA" id="ARBA00022801"/>
    </source>
</evidence>
<feature type="site" description="Important for substrate specificity" evidence="4">
    <location>
        <position position="75"/>
    </location>
</feature>
<dbReference type="OrthoDB" id="9813694at2"/>
<dbReference type="HAMAP" id="MF_00528">
    <property type="entry name" value="Maf"/>
    <property type="match status" value="1"/>
</dbReference>
<evidence type="ECO:0000256" key="4">
    <source>
        <dbReference type="HAMAP-Rule" id="MF_00528"/>
    </source>
</evidence>
<keyword evidence="6" id="KW-1185">Reference proteome</keyword>
<keyword evidence="3 4" id="KW-0546">Nucleotide metabolism</keyword>
<keyword evidence="4" id="KW-0963">Cytoplasm</keyword>
<evidence type="ECO:0000256" key="1">
    <source>
        <dbReference type="ARBA" id="ARBA00001968"/>
    </source>
</evidence>
<comment type="cofactor">
    <cofactor evidence="1 4">
        <name>a divalent metal cation</name>
        <dbReference type="ChEBI" id="CHEBI:60240"/>
    </cofactor>
</comment>
<evidence type="ECO:0000313" key="6">
    <source>
        <dbReference type="Proteomes" id="UP000318141"/>
    </source>
</evidence>
<keyword evidence="2 4" id="KW-0378">Hydrolase</keyword>
<organism evidence="5 6">
    <name type="scientific">Cupriavidus gilardii J11</name>
    <dbReference type="NCBI Taxonomy" id="936133"/>
    <lineage>
        <taxon>Bacteria</taxon>
        <taxon>Pseudomonadati</taxon>
        <taxon>Pseudomonadota</taxon>
        <taxon>Betaproteobacteria</taxon>
        <taxon>Burkholderiales</taxon>
        <taxon>Burkholderiaceae</taxon>
        <taxon>Cupriavidus</taxon>
    </lineage>
</organism>
<feature type="active site" description="Proton acceptor" evidence="4">
    <location>
        <position position="74"/>
    </location>
</feature>
<gene>
    <name evidence="5" type="ORF">L602_002500000770</name>
</gene>
<comment type="caution">
    <text evidence="4">Lacks conserved residue(s) required for the propagation of feature annotation.</text>
</comment>
<feature type="site" description="Important for substrate specificity" evidence="4">
    <location>
        <position position="17"/>
    </location>
</feature>
<proteinExistence type="inferred from homology"/>
<comment type="function">
    <text evidence="4">Nucleoside triphosphate pyrophosphatase that hydrolyzes 7-methyl-GTP (m(7)GTP). May have a dual role in cell division arrest and in preventing the incorporation of modified nucleotides into cellular nucleic acids.</text>
</comment>
<dbReference type="Pfam" id="PF02545">
    <property type="entry name" value="Maf"/>
    <property type="match status" value="1"/>
</dbReference>
<comment type="caution">
    <text evidence="5">The sequence shown here is derived from an EMBL/GenBank/DDBJ whole genome shotgun (WGS) entry which is preliminary data.</text>
</comment>
<dbReference type="EMBL" id="VLJN01000018">
    <property type="protein sequence ID" value="TWG85476.1"/>
    <property type="molecule type" value="Genomic_DNA"/>
</dbReference>
<dbReference type="InterPro" id="IPR029001">
    <property type="entry name" value="ITPase-like_fam"/>
</dbReference>
<dbReference type="PANTHER" id="PTHR43213:SF5">
    <property type="entry name" value="BIFUNCTIONAL DTTP_UTP PYROPHOSPHATASE_METHYLTRANSFERASE PROTEIN-RELATED"/>
    <property type="match status" value="1"/>
</dbReference>
<dbReference type="Proteomes" id="UP000318141">
    <property type="component" value="Unassembled WGS sequence"/>
</dbReference>
<dbReference type="SUPFAM" id="SSF52972">
    <property type="entry name" value="ITPase-like"/>
    <property type="match status" value="1"/>
</dbReference>
<dbReference type="GO" id="GO:0047429">
    <property type="term" value="F:nucleoside triphosphate diphosphatase activity"/>
    <property type="evidence" value="ECO:0007669"/>
    <property type="project" value="InterPro"/>
</dbReference>
<dbReference type="EC" id="3.6.1.-" evidence="4"/>
<protein>
    <recommendedName>
        <fullName evidence="4">7-methyl-GTP pyrophosphatase</fullName>
        <shortName evidence="4">m(7)GTP pyrophosphatase</shortName>
        <ecNumber evidence="4">3.6.1.-</ecNumber>
    </recommendedName>
</protein>
<sequence length="199" mass="21556">MNTPARPPLILASSSRYRRELLERLRIPFEVAVPDIDETPLPAEAPEQTALRLARGKADAIAARHPGALVIGSDQVATLDGVQVGKPGSHDKALAQLRWMRGRTVVFHSALCLLDSRSGEAQLRDVLTQATFRELDDAELETYLRLEQPYDVAGSAKSEGLGIALLERVESDDPTALIGLPLIALTTMLRRAGCPLFAG</sequence>
<comment type="catalytic activity">
    <reaction evidence="4">
        <text>N(7)-methyl-GTP + H2O = N(7)-methyl-GMP + diphosphate + H(+)</text>
        <dbReference type="Rhea" id="RHEA:58744"/>
        <dbReference type="ChEBI" id="CHEBI:15377"/>
        <dbReference type="ChEBI" id="CHEBI:15378"/>
        <dbReference type="ChEBI" id="CHEBI:33019"/>
        <dbReference type="ChEBI" id="CHEBI:58285"/>
        <dbReference type="ChEBI" id="CHEBI:87133"/>
    </reaction>
</comment>
<dbReference type="PANTHER" id="PTHR43213">
    <property type="entry name" value="BIFUNCTIONAL DTTP/UTP PYROPHOSPHATASE/METHYLTRANSFERASE PROTEIN-RELATED"/>
    <property type="match status" value="1"/>
</dbReference>
<dbReference type="Gene3D" id="3.90.950.10">
    <property type="match status" value="1"/>
</dbReference>
<name>A0A562BJZ5_9BURK</name>
<evidence type="ECO:0000256" key="3">
    <source>
        <dbReference type="ARBA" id="ARBA00023080"/>
    </source>
</evidence>